<name>A0AC60VW34_9ARCH</name>
<protein>
    <submittedName>
        <fullName evidence="1">MarR family transcriptional regulator</fullName>
    </submittedName>
</protein>
<evidence type="ECO:0000313" key="1">
    <source>
        <dbReference type="EMBL" id="MBA4451593.1"/>
    </source>
</evidence>
<sequence>MLIEIPDPEVILSVIIAFLVGLGGLFAYYKLRPMIKATESGDSSQSERLEYYERQLIDMKIRLDALEIEGIGDKSVDPNLELKQFLEKIAKNNIRDMPLKAEEMPKDETKPEVDSQIMTKPENTPIVASLDHSNASDYVLHLITKQPMTSRDIQITLKKSREHTSRLMKKLFDDGYVERNTDSKPYRYFISEKGKEKIGVLESSPTTV</sequence>
<reference evidence="1 2" key="1">
    <citation type="journal article" date="2020" name="Appl. Environ. Microbiol.">
        <title>Genomic Characteristics of a Novel Species of Ammonia-Oxidizing Archaea from the Jiulong River Estuary.</title>
        <authorList>
            <person name="Zou D."/>
            <person name="Wan R."/>
            <person name="Han L."/>
            <person name="Xu M.N."/>
            <person name="Liu Y."/>
            <person name="Liu H."/>
            <person name="Kao S.J."/>
            <person name="Li M."/>
        </authorList>
    </citation>
    <scope>NUCLEOTIDE SEQUENCE [LARGE SCALE GENOMIC DNA]</scope>
    <source>
        <strain evidence="1">W1bin1</strain>
    </source>
</reference>
<proteinExistence type="predicted"/>
<organism evidence="1 2">
    <name type="scientific">Candidatus Nitrosomaritimum aestuariumsis</name>
    <dbReference type="NCBI Taxonomy" id="3342354"/>
    <lineage>
        <taxon>Archaea</taxon>
        <taxon>Nitrososphaerota</taxon>
        <taxon>Nitrososphaeria</taxon>
        <taxon>Nitrosopumilales</taxon>
        <taxon>Nitrosopumilaceae</taxon>
        <taxon>Candidatus Nitrosomaritimum</taxon>
    </lineage>
</organism>
<gene>
    <name evidence="1" type="ORF">H2B03_00215</name>
</gene>
<accession>A0AC60VW34</accession>
<comment type="caution">
    <text evidence="1">The sequence shown here is derived from an EMBL/GenBank/DDBJ whole genome shotgun (WGS) entry which is preliminary data.</text>
</comment>
<dbReference type="Proteomes" id="UP000559653">
    <property type="component" value="Unassembled WGS sequence"/>
</dbReference>
<evidence type="ECO:0000313" key="2">
    <source>
        <dbReference type="Proteomes" id="UP000559653"/>
    </source>
</evidence>
<dbReference type="EMBL" id="JACEMZ010000001">
    <property type="protein sequence ID" value="MBA4451593.1"/>
    <property type="molecule type" value="Genomic_DNA"/>
</dbReference>